<proteinExistence type="predicted"/>
<name>A0A438FIZ1_VITVI</name>
<dbReference type="Proteomes" id="UP000288805">
    <property type="component" value="Unassembled WGS sequence"/>
</dbReference>
<evidence type="ECO:0000259" key="2">
    <source>
        <dbReference type="Pfam" id="PF14111"/>
    </source>
</evidence>
<evidence type="ECO:0000313" key="3">
    <source>
        <dbReference type="EMBL" id="RVW59942.1"/>
    </source>
</evidence>
<dbReference type="PANTHER" id="PTHR34427:SF5">
    <property type="entry name" value="DUF4283 DOMAIN-CONTAINING PROTEIN"/>
    <property type="match status" value="1"/>
</dbReference>
<protein>
    <recommendedName>
        <fullName evidence="2">DUF4283 domain-containing protein</fullName>
    </recommendedName>
</protein>
<accession>A0A438FIZ1</accession>
<feature type="region of interest" description="Disordered" evidence="1">
    <location>
        <begin position="1"/>
        <end position="29"/>
    </location>
</feature>
<gene>
    <name evidence="3" type="ORF">CK203_086939</name>
</gene>
<dbReference type="Pfam" id="PF14111">
    <property type="entry name" value="DUF4283"/>
    <property type="match status" value="1"/>
</dbReference>
<organism evidence="3 4">
    <name type="scientific">Vitis vinifera</name>
    <name type="common">Grape</name>
    <dbReference type="NCBI Taxonomy" id="29760"/>
    <lineage>
        <taxon>Eukaryota</taxon>
        <taxon>Viridiplantae</taxon>
        <taxon>Streptophyta</taxon>
        <taxon>Embryophyta</taxon>
        <taxon>Tracheophyta</taxon>
        <taxon>Spermatophyta</taxon>
        <taxon>Magnoliopsida</taxon>
        <taxon>eudicotyledons</taxon>
        <taxon>Gunneridae</taxon>
        <taxon>Pentapetalae</taxon>
        <taxon>rosids</taxon>
        <taxon>Vitales</taxon>
        <taxon>Vitaceae</taxon>
        <taxon>Viteae</taxon>
        <taxon>Vitis</taxon>
    </lineage>
</organism>
<dbReference type="EMBL" id="QGNW01000873">
    <property type="protein sequence ID" value="RVW59942.1"/>
    <property type="molecule type" value="Genomic_DNA"/>
</dbReference>
<sequence length="283" mass="31441">MMRESESEGFRGVESKEGESRAENRGRRKGNRVVVESKLFEVETEERNGKRHVVISESKGRWEKGWKEKGRFYSMVREANRAGCFIRLGVTDMEKRRFGICIPRGGKEKGGWLAVKEALRREGCWLDEKESDQGVRESGKAVRGSGQGLRAQGYNKLSARRRPGVLGVGSGKSVGLRGKLGLARLGKGCALLEFEKEEEAEKVLASGERLVGGIQMGLEVWSPKFGCAPEGENRKEAWVRIVGLPISLWVPSILKRMGEACGGFLDVDPLTERKETWNGQGSE</sequence>
<evidence type="ECO:0000313" key="4">
    <source>
        <dbReference type="Proteomes" id="UP000288805"/>
    </source>
</evidence>
<comment type="caution">
    <text evidence="3">The sequence shown here is derived from an EMBL/GenBank/DDBJ whole genome shotgun (WGS) entry which is preliminary data.</text>
</comment>
<evidence type="ECO:0000256" key="1">
    <source>
        <dbReference type="SAM" id="MobiDB-lite"/>
    </source>
</evidence>
<feature type="domain" description="DUF4283" evidence="2">
    <location>
        <begin position="173"/>
        <end position="229"/>
    </location>
</feature>
<feature type="compositionally biased region" description="Basic and acidic residues" evidence="1">
    <location>
        <begin position="1"/>
        <end position="25"/>
    </location>
</feature>
<dbReference type="AlphaFoldDB" id="A0A438FIZ1"/>
<dbReference type="PANTHER" id="PTHR34427">
    <property type="entry name" value="DUF4283 DOMAIN PROTEIN"/>
    <property type="match status" value="1"/>
</dbReference>
<reference evidence="3 4" key="1">
    <citation type="journal article" date="2018" name="PLoS Genet.">
        <title>Population sequencing reveals clonal diversity and ancestral inbreeding in the grapevine cultivar Chardonnay.</title>
        <authorList>
            <person name="Roach M.J."/>
            <person name="Johnson D.L."/>
            <person name="Bohlmann J."/>
            <person name="van Vuuren H.J."/>
            <person name="Jones S.J."/>
            <person name="Pretorius I.S."/>
            <person name="Schmidt S.A."/>
            <person name="Borneman A.R."/>
        </authorList>
    </citation>
    <scope>NUCLEOTIDE SEQUENCE [LARGE SCALE GENOMIC DNA]</scope>
    <source>
        <strain evidence="4">cv. Chardonnay</strain>
        <tissue evidence="3">Leaf</tissue>
    </source>
</reference>
<dbReference type="InterPro" id="IPR025558">
    <property type="entry name" value="DUF4283"/>
</dbReference>